<evidence type="ECO:0000313" key="2">
    <source>
        <dbReference type="EMBL" id="AEA44345.1"/>
    </source>
</evidence>
<dbReference type="GO" id="GO:0004803">
    <property type="term" value="F:transposase activity"/>
    <property type="evidence" value="ECO:0007669"/>
    <property type="project" value="InterPro"/>
</dbReference>
<reference evidence="3" key="2">
    <citation type="submission" date="2011-02" db="EMBL/GenBank/DDBJ databases">
        <title>The complete genome of Fluviicola taffensis DSM 16823.</title>
        <authorList>
            <consortium name="US DOE Joint Genome Institute (JGI-PGF)"/>
            <person name="Lucas S."/>
            <person name="Copeland A."/>
            <person name="Lapidus A."/>
            <person name="Bruce D."/>
            <person name="Goodwin L."/>
            <person name="Pitluck S."/>
            <person name="Kyrpides N."/>
            <person name="Mavromatis K."/>
            <person name="Ivanova N."/>
            <person name="Mikhailova N."/>
            <person name="Pagani I."/>
            <person name="Chertkov O."/>
            <person name="Detter J.C."/>
            <person name="Han C."/>
            <person name="Tapia R."/>
            <person name="Land M."/>
            <person name="Hauser L."/>
            <person name="Markowitz V."/>
            <person name="Cheng J.-F."/>
            <person name="Hugenholtz P."/>
            <person name="Woyke T."/>
            <person name="Wu D."/>
            <person name="Tindall B."/>
            <person name="Pomrenke H.G."/>
            <person name="Brambilla E."/>
            <person name="Klenk H.-P."/>
            <person name="Eisen J.A."/>
        </authorList>
    </citation>
    <scope>NUCLEOTIDE SEQUENCE [LARGE SCALE GENOMIC DNA]</scope>
    <source>
        <strain evidence="3">DSM 16823 / RW262 / RW262</strain>
    </source>
</reference>
<dbReference type="OrthoDB" id="32195at2"/>
<dbReference type="HOGENOM" id="CLU_1466167_0_0_10"/>
<dbReference type="AlphaFoldDB" id="F2IC99"/>
<keyword evidence="3" id="KW-1185">Reference proteome</keyword>
<dbReference type="PANTHER" id="PTHR36966">
    <property type="entry name" value="REP-ASSOCIATED TYROSINE TRANSPOSASE"/>
    <property type="match status" value="1"/>
</dbReference>
<dbReference type="SUPFAM" id="SSF143422">
    <property type="entry name" value="Transposase IS200-like"/>
    <property type="match status" value="1"/>
</dbReference>
<sequence length="184" mass="21743">MNQQAYYHVTTCLHDSRTSQRMIDYNARQRRFHGTLPYPEVYYMNMDEEVLVAKEVLSLSKGLDVELVALNVCRDHMHLLVYCDYDEVPKIMHRIKGRTARVCNAHRASKGINPLDSTRGRYEPRPLKDGSIPFWTQKYYCKVIRSTDQLLNTFAYIRNNRLKHQLSFNYELEALMKNLPLKIL</sequence>
<dbReference type="KEGG" id="fte:Fluta_2359"/>
<dbReference type="Pfam" id="PF01797">
    <property type="entry name" value="Y1_Tnp"/>
    <property type="match status" value="1"/>
</dbReference>
<name>F2IC99_FLUTR</name>
<dbReference type="InterPro" id="IPR052715">
    <property type="entry name" value="RAYT_transposase"/>
</dbReference>
<dbReference type="Gene3D" id="3.30.70.1290">
    <property type="entry name" value="Transposase IS200-like"/>
    <property type="match status" value="1"/>
</dbReference>
<dbReference type="EMBL" id="CP002542">
    <property type="protein sequence ID" value="AEA44345.1"/>
    <property type="molecule type" value="Genomic_DNA"/>
</dbReference>
<dbReference type="GO" id="GO:0006313">
    <property type="term" value="P:DNA transposition"/>
    <property type="evidence" value="ECO:0007669"/>
    <property type="project" value="InterPro"/>
</dbReference>
<organism evidence="2 3">
    <name type="scientific">Fluviicola taffensis (strain DSM 16823 / NCIMB 13979 / RW262)</name>
    <dbReference type="NCBI Taxonomy" id="755732"/>
    <lineage>
        <taxon>Bacteria</taxon>
        <taxon>Pseudomonadati</taxon>
        <taxon>Bacteroidota</taxon>
        <taxon>Flavobacteriia</taxon>
        <taxon>Flavobacteriales</taxon>
        <taxon>Crocinitomicaceae</taxon>
        <taxon>Fluviicola</taxon>
    </lineage>
</organism>
<evidence type="ECO:0000259" key="1">
    <source>
        <dbReference type="SMART" id="SM01321"/>
    </source>
</evidence>
<protein>
    <recommendedName>
        <fullName evidence="1">Transposase IS200-like domain-containing protein</fullName>
    </recommendedName>
</protein>
<accession>F2IC99</accession>
<feature type="domain" description="Transposase IS200-like" evidence="1">
    <location>
        <begin position="2"/>
        <end position="160"/>
    </location>
</feature>
<dbReference type="InterPro" id="IPR002686">
    <property type="entry name" value="Transposase_17"/>
</dbReference>
<dbReference type="eggNOG" id="COG1943">
    <property type="taxonomic scope" value="Bacteria"/>
</dbReference>
<dbReference type="Proteomes" id="UP000007463">
    <property type="component" value="Chromosome"/>
</dbReference>
<dbReference type="GO" id="GO:0043565">
    <property type="term" value="F:sequence-specific DNA binding"/>
    <property type="evidence" value="ECO:0007669"/>
    <property type="project" value="TreeGrafter"/>
</dbReference>
<evidence type="ECO:0000313" key="3">
    <source>
        <dbReference type="Proteomes" id="UP000007463"/>
    </source>
</evidence>
<gene>
    <name evidence="2" type="ordered locus">Fluta_2359</name>
</gene>
<dbReference type="RefSeq" id="WP_013687115.1">
    <property type="nucleotide sequence ID" value="NC_015321.1"/>
</dbReference>
<dbReference type="PANTHER" id="PTHR36966:SF1">
    <property type="entry name" value="REP-ASSOCIATED TYROSINE TRANSPOSASE"/>
    <property type="match status" value="1"/>
</dbReference>
<proteinExistence type="predicted"/>
<dbReference type="InterPro" id="IPR036515">
    <property type="entry name" value="Transposase_17_sf"/>
</dbReference>
<reference evidence="2 3" key="1">
    <citation type="journal article" date="2011" name="Stand. Genomic Sci.">
        <title>Complete genome sequence of the gliding freshwater bacterium Fluviicola taffensis type strain (RW262).</title>
        <authorList>
            <person name="Woyke T."/>
            <person name="Chertkov O."/>
            <person name="Lapidus A."/>
            <person name="Nolan M."/>
            <person name="Lucas S."/>
            <person name="Del Rio T.G."/>
            <person name="Tice H."/>
            <person name="Cheng J.F."/>
            <person name="Tapia R."/>
            <person name="Han C."/>
            <person name="Goodwin L."/>
            <person name="Pitluck S."/>
            <person name="Liolios K."/>
            <person name="Pagani I."/>
            <person name="Ivanova N."/>
            <person name="Huntemann M."/>
            <person name="Mavromatis K."/>
            <person name="Mikhailova N."/>
            <person name="Pati A."/>
            <person name="Chen A."/>
            <person name="Palaniappan K."/>
            <person name="Land M."/>
            <person name="Hauser L."/>
            <person name="Brambilla E.M."/>
            <person name="Rohde M."/>
            <person name="Mwirichia R."/>
            <person name="Sikorski J."/>
            <person name="Tindall B.J."/>
            <person name="Goker M."/>
            <person name="Bristow J."/>
            <person name="Eisen J.A."/>
            <person name="Markowitz V."/>
            <person name="Hugenholtz P."/>
            <person name="Klenk H.P."/>
            <person name="Kyrpides N.C."/>
        </authorList>
    </citation>
    <scope>NUCLEOTIDE SEQUENCE [LARGE SCALE GENOMIC DNA]</scope>
    <source>
        <strain evidence="3">DSM 16823 / RW262 / RW262</strain>
    </source>
</reference>
<dbReference type="STRING" id="755732.Fluta_2359"/>
<dbReference type="SMART" id="SM01321">
    <property type="entry name" value="Y1_Tnp"/>
    <property type="match status" value="1"/>
</dbReference>